<evidence type="ECO:0000313" key="8">
    <source>
        <dbReference type="Proteomes" id="UP000565205"/>
    </source>
</evidence>
<comment type="similarity">
    <text evidence="4">Belongs to the L/F-transferase family.</text>
</comment>
<accession>A0A850NSH9</accession>
<gene>
    <name evidence="4" type="primary">aat</name>
    <name evidence="5" type="ORF">FHR90_001084</name>
    <name evidence="6" type="ORF">HUK83_16125</name>
</gene>
<dbReference type="Pfam" id="PF03588">
    <property type="entry name" value="Leu_Phe_trans"/>
    <property type="match status" value="1"/>
</dbReference>
<evidence type="ECO:0000256" key="1">
    <source>
        <dbReference type="ARBA" id="ARBA00022490"/>
    </source>
</evidence>
<comment type="subcellular location">
    <subcellularLocation>
        <location evidence="4">Cytoplasm</location>
    </subcellularLocation>
</comment>
<organism evidence="6 8">
    <name type="scientific">Endobacter medicaginis</name>
    <dbReference type="NCBI Taxonomy" id="1181271"/>
    <lineage>
        <taxon>Bacteria</taxon>
        <taxon>Pseudomonadati</taxon>
        <taxon>Pseudomonadota</taxon>
        <taxon>Alphaproteobacteria</taxon>
        <taxon>Acetobacterales</taxon>
        <taxon>Acetobacteraceae</taxon>
        <taxon>Endobacter</taxon>
    </lineage>
</organism>
<comment type="catalytic activity">
    <reaction evidence="4">
        <text>L-phenylalanyl-tRNA(Phe) + an N-terminal L-alpha-aminoacyl-[protein] = an N-terminal L-phenylalanyl-L-alpha-aminoacyl-[protein] + tRNA(Phe)</text>
        <dbReference type="Rhea" id="RHEA:43632"/>
        <dbReference type="Rhea" id="RHEA-COMP:9668"/>
        <dbReference type="Rhea" id="RHEA-COMP:9699"/>
        <dbReference type="Rhea" id="RHEA-COMP:10636"/>
        <dbReference type="Rhea" id="RHEA-COMP:10637"/>
        <dbReference type="ChEBI" id="CHEBI:78442"/>
        <dbReference type="ChEBI" id="CHEBI:78531"/>
        <dbReference type="ChEBI" id="CHEBI:78597"/>
        <dbReference type="ChEBI" id="CHEBI:83561"/>
        <dbReference type="EC" id="2.3.2.6"/>
    </reaction>
</comment>
<evidence type="ECO:0000313" key="6">
    <source>
        <dbReference type="EMBL" id="NVN31854.1"/>
    </source>
</evidence>
<comment type="catalytic activity">
    <reaction evidence="4">
        <text>N-terminal L-arginyl-[protein] + L-leucyl-tRNA(Leu) = N-terminal L-leucyl-L-arginyl-[protein] + tRNA(Leu) + H(+)</text>
        <dbReference type="Rhea" id="RHEA:50416"/>
        <dbReference type="Rhea" id="RHEA-COMP:9613"/>
        <dbReference type="Rhea" id="RHEA-COMP:9622"/>
        <dbReference type="Rhea" id="RHEA-COMP:12672"/>
        <dbReference type="Rhea" id="RHEA-COMP:12673"/>
        <dbReference type="ChEBI" id="CHEBI:15378"/>
        <dbReference type="ChEBI" id="CHEBI:64719"/>
        <dbReference type="ChEBI" id="CHEBI:78442"/>
        <dbReference type="ChEBI" id="CHEBI:78494"/>
        <dbReference type="ChEBI" id="CHEBI:133044"/>
        <dbReference type="EC" id="2.3.2.6"/>
    </reaction>
</comment>
<evidence type="ECO:0000256" key="2">
    <source>
        <dbReference type="ARBA" id="ARBA00022679"/>
    </source>
</evidence>
<dbReference type="GO" id="GO:0030163">
    <property type="term" value="P:protein catabolic process"/>
    <property type="evidence" value="ECO:0007669"/>
    <property type="project" value="UniProtKB-UniRule"/>
</dbReference>
<dbReference type="Gene3D" id="3.40.630.70">
    <property type="entry name" value="Leucyl/phenylalanyl-tRNA-protein transferase, C-terminal domain"/>
    <property type="match status" value="1"/>
</dbReference>
<name>A0A850NSH9_9PROT</name>
<dbReference type="PANTHER" id="PTHR30098">
    <property type="entry name" value="LEUCYL/PHENYLALANYL-TRNA--PROTEIN TRANSFERASE"/>
    <property type="match status" value="1"/>
</dbReference>
<dbReference type="EMBL" id="JACHXV010000003">
    <property type="protein sequence ID" value="MBB3173266.1"/>
    <property type="molecule type" value="Genomic_DNA"/>
</dbReference>
<dbReference type="GO" id="GO:0008914">
    <property type="term" value="F:leucyl-tRNA--protein transferase activity"/>
    <property type="evidence" value="ECO:0007669"/>
    <property type="project" value="UniProtKB-UniRule"/>
</dbReference>
<dbReference type="EMBL" id="JABXXQ010000526">
    <property type="protein sequence ID" value="NVN31854.1"/>
    <property type="molecule type" value="Genomic_DNA"/>
</dbReference>
<dbReference type="RefSeq" id="WP_176626442.1">
    <property type="nucleotide sequence ID" value="NZ_JABXXQ010000526.1"/>
</dbReference>
<comment type="catalytic activity">
    <reaction evidence="4">
        <text>N-terminal L-lysyl-[protein] + L-leucyl-tRNA(Leu) = N-terminal L-leucyl-L-lysyl-[protein] + tRNA(Leu) + H(+)</text>
        <dbReference type="Rhea" id="RHEA:12340"/>
        <dbReference type="Rhea" id="RHEA-COMP:9613"/>
        <dbReference type="Rhea" id="RHEA-COMP:9622"/>
        <dbReference type="Rhea" id="RHEA-COMP:12670"/>
        <dbReference type="Rhea" id="RHEA-COMP:12671"/>
        <dbReference type="ChEBI" id="CHEBI:15378"/>
        <dbReference type="ChEBI" id="CHEBI:65249"/>
        <dbReference type="ChEBI" id="CHEBI:78442"/>
        <dbReference type="ChEBI" id="CHEBI:78494"/>
        <dbReference type="ChEBI" id="CHEBI:133043"/>
        <dbReference type="EC" id="2.3.2.6"/>
    </reaction>
</comment>
<dbReference type="InterPro" id="IPR042221">
    <property type="entry name" value="Leu/Phe-tRNA_Trfase_N"/>
</dbReference>
<dbReference type="SUPFAM" id="SSF55729">
    <property type="entry name" value="Acyl-CoA N-acyltransferases (Nat)"/>
    <property type="match status" value="1"/>
</dbReference>
<reference evidence="6 8" key="1">
    <citation type="submission" date="2020-06" db="EMBL/GenBank/DDBJ databases">
        <title>Description of novel acetic acid bacteria.</title>
        <authorList>
            <person name="Sombolestani A."/>
        </authorList>
    </citation>
    <scope>NUCLEOTIDE SEQUENCE [LARGE SCALE GENOMIC DNA]</scope>
    <source>
        <strain evidence="6 8">LMG 26838</strain>
    </source>
</reference>
<evidence type="ECO:0000313" key="7">
    <source>
        <dbReference type="Proteomes" id="UP000557688"/>
    </source>
</evidence>
<dbReference type="NCBIfam" id="TIGR00667">
    <property type="entry name" value="aat"/>
    <property type="match status" value="1"/>
</dbReference>
<dbReference type="EC" id="2.3.2.6" evidence="4"/>
<dbReference type="Proteomes" id="UP000557688">
    <property type="component" value="Unassembled WGS sequence"/>
</dbReference>
<keyword evidence="1 4" id="KW-0963">Cytoplasm</keyword>
<reference evidence="5 7" key="2">
    <citation type="submission" date="2020-08" db="EMBL/GenBank/DDBJ databases">
        <title>Genomic Encyclopedia of Type Strains, Phase III (KMG-III): the genomes of soil and plant-associated and newly described type strains.</title>
        <authorList>
            <person name="Whitman W."/>
        </authorList>
    </citation>
    <scope>NUCLEOTIDE SEQUENCE [LARGE SCALE GENOMIC DNA]</scope>
    <source>
        <strain evidence="5 7">CECT 8088</strain>
    </source>
</reference>
<keyword evidence="7" id="KW-1185">Reference proteome</keyword>
<dbReference type="InterPro" id="IPR016181">
    <property type="entry name" value="Acyl_CoA_acyltransferase"/>
</dbReference>
<dbReference type="AlphaFoldDB" id="A0A850NSH9"/>
<sequence>MAEQRGSLDPALLLTGYRRGIFPMAASRHDSEVSWFAPPLRGILPLDGFHLPRRLRRTVLSGRFEIAADVDFAAVIAACAGARRDADDTWINPAIETAMVSLHRAGWAHSVECRVDGRLAGGLYGVAMGRAFFGESMFSHVTDASKVALAALVAHLRLCGFTLLDTQFLTAHLARFGAVEIERAAYMARLDRAAADVTHRCFASLDAAAIRREIAAMRVARDP</sequence>
<dbReference type="PANTHER" id="PTHR30098:SF2">
    <property type="entry name" value="LEUCYL_PHENYLALANYL-TRNA--PROTEIN TRANSFERASE"/>
    <property type="match status" value="1"/>
</dbReference>
<comment type="function">
    <text evidence="4">Functions in the N-end rule pathway of protein degradation where it conjugates Leu, Phe and, less efficiently, Met from aminoacyl-tRNAs to the N-termini of proteins containing an N-terminal arginine or lysine.</text>
</comment>
<dbReference type="GO" id="GO:0005737">
    <property type="term" value="C:cytoplasm"/>
    <property type="evidence" value="ECO:0007669"/>
    <property type="project" value="UniProtKB-SubCell"/>
</dbReference>
<evidence type="ECO:0000256" key="3">
    <source>
        <dbReference type="ARBA" id="ARBA00023315"/>
    </source>
</evidence>
<proteinExistence type="inferred from homology"/>
<dbReference type="InterPro" id="IPR042203">
    <property type="entry name" value="Leu/Phe-tRNA_Trfase_C"/>
</dbReference>
<comment type="caution">
    <text evidence="6">The sequence shown here is derived from an EMBL/GenBank/DDBJ whole genome shotgun (WGS) entry which is preliminary data.</text>
</comment>
<keyword evidence="3 4" id="KW-0012">Acyltransferase</keyword>
<keyword evidence="2 4" id="KW-0808">Transferase</keyword>
<dbReference type="HAMAP" id="MF_00688">
    <property type="entry name" value="Leu_Phe_trans"/>
    <property type="match status" value="1"/>
</dbReference>
<evidence type="ECO:0000313" key="5">
    <source>
        <dbReference type="EMBL" id="MBB3173266.1"/>
    </source>
</evidence>
<dbReference type="InterPro" id="IPR004616">
    <property type="entry name" value="Leu/Phe-tRNA_Trfase"/>
</dbReference>
<dbReference type="Gene3D" id="3.30.70.3550">
    <property type="entry name" value="Leucyl/phenylalanyl-tRNA-protein transferase, N-terminal domain"/>
    <property type="match status" value="1"/>
</dbReference>
<protein>
    <recommendedName>
        <fullName evidence="4">Leucyl/phenylalanyl-tRNA--protein transferase</fullName>
        <ecNumber evidence="4">2.3.2.6</ecNumber>
    </recommendedName>
    <alternativeName>
        <fullName evidence="4">L/F-transferase</fullName>
    </alternativeName>
    <alternativeName>
        <fullName evidence="4">Leucyltransferase</fullName>
    </alternativeName>
    <alternativeName>
        <fullName evidence="4">Phenyalanyltransferase</fullName>
    </alternativeName>
</protein>
<dbReference type="Proteomes" id="UP000565205">
    <property type="component" value="Unassembled WGS sequence"/>
</dbReference>
<evidence type="ECO:0000256" key="4">
    <source>
        <dbReference type="HAMAP-Rule" id="MF_00688"/>
    </source>
</evidence>